<organism evidence="3 4">
    <name type="scientific">Sphagnurus paluster</name>
    <dbReference type="NCBI Taxonomy" id="117069"/>
    <lineage>
        <taxon>Eukaryota</taxon>
        <taxon>Fungi</taxon>
        <taxon>Dikarya</taxon>
        <taxon>Basidiomycota</taxon>
        <taxon>Agaricomycotina</taxon>
        <taxon>Agaricomycetes</taxon>
        <taxon>Agaricomycetidae</taxon>
        <taxon>Agaricales</taxon>
        <taxon>Tricholomatineae</taxon>
        <taxon>Lyophyllaceae</taxon>
        <taxon>Sphagnurus</taxon>
    </lineage>
</organism>
<feature type="compositionally biased region" description="Polar residues" evidence="2">
    <location>
        <begin position="478"/>
        <end position="504"/>
    </location>
</feature>
<evidence type="ECO:0000256" key="1">
    <source>
        <dbReference type="SAM" id="Coils"/>
    </source>
</evidence>
<dbReference type="Proteomes" id="UP000717328">
    <property type="component" value="Unassembled WGS sequence"/>
</dbReference>
<keyword evidence="1" id="KW-0175">Coiled coil</keyword>
<feature type="compositionally biased region" description="Low complexity" evidence="2">
    <location>
        <begin position="129"/>
        <end position="150"/>
    </location>
</feature>
<proteinExistence type="predicted"/>
<keyword evidence="4" id="KW-1185">Reference proteome</keyword>
<evidence type="ECO:0000313" key="4">
    <source>
        <dbReference type="Proteomes" id="UP000717328"/>
    </source>
</evidence>
<dbReference type="OrthoDB" id="3258416at2759"/>
<comment type="caution">
    <text evidence="3">The sequence shown here is derived from an EMBL/GenBank/DDBJ whole genome shotgun (WGS) entry which is preliminary data.</text>
</comment>
<dbReference type="EMBL" id="JABCKI010000001">
    <property type="protein sequence ID" value="KAG5654776.1"/>
    <property type="molecule type" value="Genomic_DNA"/>
</dbReference>
<name>A0A9P7KJ90_9AGAR</name>
<feature type="compositionally biased region" description="Low complexity" evidence="2">
    <location>
        <begin position="193"/>
        <end position="204"/>
    </location>
</feature>
<evidence type="ECO:0000256" key="2">
    <source>
        <dbReference type="SAM" id="MobiDB-lite"/>
    </source>
</evidence>
<protein>
    <submittedName>
        <fullName evidence="3">Uncharacterized protein</fullName>
    </submittedName>
</protein>
<feature type="compositionally biased region" description="Pro residues" evidence="2">
    <location>
        <begin position="457"/>
        <end position="477"/>
    </location>
</feature>
<feature type="coiled-coil region" evidence="1">
    <location>
        <begin position="232"/>
        <end position="276"/>
    </location>
</feature>
<gene>
    <name evidence="3" type="ORF">H0H81_003784</name>
</gene>
<feature type="compositionally biased region" description="Pro residues" evidence="2">
    <location>
        <begin position="519"/>
        <end position="528"/>
    </location>
</feature>
<feature type="region of interest" description="Disordered" evidence="2">
    <location>
        <begin position="110"/>
        <end position="209"/>
    </location>
</feature>
<dbReference type="AlphaFoldDB" id="A0A9P7KJ90"/>
<feature type="region of interest" description="Disordered" evidence="2">
    <location>
        <begin position="43"/>
        <end position="85"/>
    </location>
</feature>
<feature type="compositionally biased region" description="Acidic residues" evidence="2">
    <location>
        <begin position="374"/>
        <end position="387"/>
    </location>
</feature>
<feature type="region of interest" description="Disordered" evidence="2">
    <location>
        <begin position="445"/>
        <end position="504"/>
    </location>
</feature>
<accession>A0A9P7KJ90</accession>
<feature type="region of interest" description="Disordered" evidence="2">
    <location>
        <begin position="320"/>
        <end position="423"/>
    </location>
</feature>
<feature type="region of interest" description="Disordered" evidence="2">
    <location>
        <begin position="516"/>
        <end position="561"/>
    </location>
</feature>
<feature type="compositionally biased region" description="Polar residues" evidence="2">
    <location>
        <begin position="46"/>
        <end position="62"/>
    </location>
</feature>
<reference evidence="3" key="2">
    <citation type="submission" date="2021-10" db="EMBL/GenBank/DDBJ databases">
        <title>Phylogenomics reveals ancestral predisposition of the termite-cultivated fungus Termitomyces towards a domesticated lifestyle.</title>
        <authorList>
            <person name="Auxier B."/>
            <person name="Grum-Grzhimaylo A."/>
            <person name="Cardenas M.E."/>
            <person name="Lodge J.D."/>
            <person name="Laessoe T."/>
            <person name="Pedersen O."/>
            <person name="Smith M.E."/>
            <person name="Kuyper T.W."/>
            <person name="Franco-Molano E.A."/>
            <person name="Baroni T.J."/>
            <person name="Aanen D.K."/>
        </authorList>
    </citation>
    <scope>NUCLEOTIDE SEQUENCE</scope>
    <source>
        <strain evidence="3">D49</strain>
    </source>
</reference>
<evidence type="ECO:0000313" key="3">
    <source>
        <dbReference type="EMBL" id="KAG5654776.1"/>
    </source>
</evidence>
<reference evidence="3" key="1">
    <citation type="submission" date="2021-02" db="EMBL/GenBank/DDBJ databases">
        <authorList>
            <person name="Nieuwenhuis M."/>
            <person name="Van De Peppel L.J.J."/>
        </authorList>
    </citation>
    <scope>NUCLEOTIDE SEQUENCE</scope>
    <source>
        <strain evidence="3">D49</strain>
    </source>
</reference>
<sequence length="654" mass="70291">MASLPSRQTLESMKRADLQKICKDYGVKANLKSEALIDLLLGTIKPTPSNAPKPRSVSTRVSSRAGPSRISSIVIHDTGDEDLEEEQAEEIYITDAPQLDVQPATQPEMETIAPPATRSRKGKEQTRLGVGRPVAAGGAGPRAVTKSLSLSKKRGKGSRSVKPSEATIVEEIEPEHQKLPQDNSPEPIVTRETSPPLSNTNPSPEASLESLASIDQRVADAIRPLHEQIKSMKSELELMQTLKIEVKQLKSQLEEMRSLKQNVETLTATLQDLRKGVDDSASLRLELKQLKESMTTPPIAPTPTPTTPILQMGTLKKRAGPGGFGFPSSLPRQEPSFAGLSGPSTSTPFTGRPSAPLTQTMLGKRQRDSTTSDIPEEHDLDEMAMDSEEQRETKPSRKRIKIAEDEEPSATQFRVDEPGAEEASIEVVQEPVIPASPRIPSFTVFSGLDEPSLDFMDPPPPTEQLPDHFPPPSPPPRSETTITRQSRTATAGASENQPFSFFQPLSSTPAAHNLFLPSFPYPEPPQSPSPAGMAGVSNQDQPGRSDVFQAFGFPAPGRPSRASAARVASGLGGRFVNPAALSRIPSDNDGGASPLSSELTMRASESNTGAAAEVPQLKRTMYGTELEGDTRFGDFGLEGVGNGILGGFWAGGRY</sequence>